<dbReference type="EMBL" id="FXBJ01000002">
    <property type="protein sequence ID" value="SMH40876.1"/>
    <property type="molecule type" value="Genomic_DNA"/>
</dbReference>
<sequence>MRRKKKQLSIAIVLIVFIILGGINLYRYNINVKAKEIQKEINTALILVKKKTKLLYLNEKEDLLSESITKEKIKGAETSLKIVSALQLSETQQKSVDKQSIKIATAKQLFSIQSSIHKKFKNEKITSDDIEFSKEEKELVFFKITHPLFFKEFNEIIEQSKLQLVVKQALLLFFEDYDKLTIKETISRSEYDRFKEKLESLSSESFKTSLINACAAIEQELDRKETKEKEEREKERKETELKQINETKKEEIKEVTSISESTPTSKETTQDKTDSQPNTPASQIIPPQQVGIEGTIARSSTSNYTNQIIGVVANGSSSTVYLFEKNGEQWQTVLSMPGRVGYNGVGSSYEGSGRTPKGAYLLGFAFGTGPNPGTNLAYRQITGNSYWISNPDDSQYNTWQERVSSSSLDEHMSDYQTQYKYGITLNYNNGVNGGSAFFVHVNGNGATAGCISVSESNMLYLMQHIRNGAHIINVNNESELANY</sequence>
<evidence type="ECO:0000256" key="3">
    <source>
        <dbReference type="SAM" id="Phobius"/>
    </source>
</evidence>
<dbReference type="Proteomes" id="UP000193435">
    <property type="component" value="Unassembled WGS sequence"/>
</dbReference>
<comment type="pathway">
    <text evidence="1">Cell wall biogenesis; peptidoglycan biosynthesis.</text>
</comment>
<organism evidence="5 6">
    <name type="scientific">Carnobacterium iners</name>
    <dbReference type="NCBI Taxonomy" id="1073423"/>
    <lineage>
        <taxon>Bacteria</taxon>
        <taxon>Bacillati</taxon>
        <taxon>Bacillota</taxon>
        <taxon>Bacilli</taxon>
        <taxon>Lactobacillales</taxon>
        <taxon>Carnobacteriaceae</taxon>
        <taxon>Carnobacterium</taxon>
    </lineage>
</organism>
<dbReference type="AlphaFoldDB" id="A0A1X7NS47"/>
<dbReference type="GO" id="GO:0071555">
    <property type="term" value="P:cell wall organization"/>
    <property type="evidence" value="ECO:0007669"/>
    <property type="project" value="UniProtKB-UniRule"/>
</dbReference>
<dbReference type="PANTHER" id="PTHR38589:SF1">
    <property type="entry name" value="BLR0621 PROTEIN"/>
    <property type="match status" value="1"/>
</dbReference>
<feature type="compositionally biased region" description="Polar residues" evidence="2">
    <location>
        <begin position="275"/>
        <end position="285"/>
    </location>
</feature>
<feature type="active site" description="Proton donor/acceptor" evidence="1">
    <location>
        <position position="440"/>
    </location>
</feature>
<protein>
    <submittedName>
        <fullName evidence="5">L,D-peptidoglycan transpeptidase YkuD, ErfK/YbiS/YcfS/YnhG family</fullName>
    </submittedName>
</protein>
<dbReference type="GO" id="GO:0008360">
    <property type="term" value="P:regulation of cell shape"/>
    <property type="evidence" value="ECO:0007669"/>
    <property type="project" value="UniProtKB-UniRule"/>
</dbReference>
<accession>A0A1X7NS47</accession>
<evidence type="ECO:0000259" key="4">
    <source>
        <dbReference type="PROSITE" id="PS52029"/>
    </source>
</evidence>
<dbReference type="PANTHER" id="PTHR38589">
    <property type="entry name" value="BLR0621 PROTEIN"/>
    <property type="match status" value="1"/>
</dbReference>
<name>A0A1X7NS47_9LACT</name>
<feature type="domain" description="L,D-TPase catalytic" evidence="4">
    <location>
        <begin position="309"/>
        <end position="474"/>
    </location>
</feature>
<feature type="compositionally biased region" description="Basic and acidic residues" evidence="2">
    <location>
        <begin position="223"/>
        <end position="254"/>
    </location>
</feature>
<feature type="transmembrane region" description="Helical" evidence="3">
    <location>
        <begin position="7"/>
        <end position="26"/>
    </location>
</feature>
<dbReference type="GO" id="GO:0009252">
    <property type="term" value="P:peptidoglycan biosynthetic process"/>
    <property type="evidence" value="ECO:0007669"/>
    <property type="project" value="UniProtKB-KW"/>
</dbReference>
<keyword evidence="3" id="KW-0812">Transmembrane</keyword>
<keyword evidence="1" id="KW-0133">Cell shape</keyword>
<dbReference type="GO" id="GO:0016740">
    <property type="term" value="F:transferase activity"/>
    <property type="evidence" value="ECO:0007669"/>
    <property type="project" value="InterPro"/>
</dbReference>
<dbReference type="RefSeq" id="WP_085560447.1">
    <property type="nucleotide sequence ID" value="NZ_FOAH01000015.1"/>
</dbReference>
<feature type="active site" description="Nucleophile" evidence="1">
    <location>
        <position position="450"/>
    </location>
</feature>
<keyword evidence="6" id="KW-1185">Reference proteome</keyword>
<feature type="compositionally biased region" description="Polar residues" evidence="2">
    <location>
        <begin position="256"/>
        <end position="267"/>
    </location>
</feature>
<evidence type="ECO:0000256" key="2">
    <source>
        <dbReference type="SAM" id="MobiDB-lite"/>
    </source>
</evidence>
<reference evidence="5 6" key="1">
    <citation type="submission" date="2017-04" db="EMBL/GenBank/DDBJ databases">
        <authorList>
            <person name="Afonso C.L."/>
            <person name="Miller P.J."/>
            <person name="Scott M.A."/>
            <person name="Spackman E."/>
            <person name="Goraichik I."/>
            <person name="Dimitrov K.M."/>
            <person name="Suarez D.L."/>
            <person name="Swayne D.E."/>
        </authorList>
    </citation>
    <scope>NUCLEOTIDE SEQUENCE [LARGE SCALE GENOMIC DNA]</scope>
    <source>
        <strain evidence="5 6">LMG26642</strain>
    </source>
</reference>
<gene>
    <name evidence="5" type="ORF">SAMN04488700_2438</name>
</gene>
<dbReference type="Pfam" id="PF03734">
    <property type="entry name" value="YkuD"/>
    <property type="match status" value="1"/>
</dbReference>
<keyword evidence="3" id="KW-1133">Transmembrane helix</keyword>
<proteinExistence type="predicted"/>
<keyword evidence="1" id="KW-0573">Peptidoglycan synthesis</keyword>
<feature type="region of interest" description="Disordered" evidence="2">
    <location>
        <begin position="223"/>
        <end position="285"/>
    </location>
</feature>
<dbReference type="InterPro" id="IPR005490">
    <property type="entry name" value="LD_TPept_cat_dom"/>
</dbReference>
<dbReference type="PROSITE" id="PS52029">
    <property type="entry name" value="LD_TPASE"/>
    <property type="match status" value="1"/>
</dbReference>
<dbReference type="STRING" id="1073423.SAMN04488700_2438"/>
<dbReference type="OrthoDB" id="186490at2"/>
<evidence type="ECO:0000313" key="6">
    <source>
        <dbReference type="Proteomes" id="UP000193435"/>
    </source>
</evidence>
<evidence type="ECO:0000256" key="1">
    <source>
        <dbReference type="PROSITE-ProRule" id="PRU01373"/>
    </source>
</evidence>
<evidence type="ECO:0000313" key="5">
    <source>
        <dbReference type="EMBL" id="SMH40876.1"/>
    </source>
</evidence>
<keyword evidence="3" id="KW-0472">Membrane</keyword>
<keyword evidence="1" id="KW-0961">Cell wall biogenesis/degradation</keyword>